<evidence type="ECO:0000313" key="2">
    <source>
        <dbReference type="Proteomes" id="UP000637513"/>
    </source>
</evidence>
<keyword evidence="2" id="KW-1185">Reference proteome</keyword>
<dbReference type="EMBL" id="JACRSW010000030">
    <property type="protein sequence ID" value="MBC8557547.1"/>
    <property type="molecule type" value="Genomic_DNA"/>
</dbReference>
<comment type="caution">
    <text evidence="1">The sequence shown here is derived from an EMBL/GenBank/DDBJ whole genome shotgun (WGS) entry which is preliminary data.</text>
</comment>
<dbReference type="RefSeq" id="WP_249304841.1">
    <property type="nucleotide sequence ID" value="NZ_JACRSW010000030.1"/>
</dbReference>
<protein>
    <submittedName>
        <fullName evidence="1">Uncharacterized protein</fullName>
    </submittedName>
</protein>
<gene>
    <name evidence="1" type="ORF">H8700_07480</name>
</gene>
<reference evidence="1 2" key="1">
    <citation type="submission" date="2020-08" db="EMBL/GenBank/DDBJ databases">
        <title>Genome public.</title>
        <authorList>
            <person name="Liu C."/>
            <person name="Sun Q."/>
        </authorList>
    </citation>
    <scope>NUCLEOTIDE SEQUENCE [LARGE SCALE GENOMIC DNA]</scope>
    <source>
        <strain evidence="1 2">BX3</strain>
    </source>
</reference>
<dbReference type="Proteomes" id="UP000637513">
    <property type="component" value="Unassembled WGS sequence"/>
</dbReference>
<sequence length="277" mass="32233">MKLRKKKILYGKQQSTIKKGEAYMRKAKKCILAICVAVLLVGVGAGVLIYQQVQGSESLWGTFAKEHKELVQKYPDWFDKNGEFYFKISEKKKTGEWDKMSWDEQTGKETQIPEELIKAMTTEQLLDACARHPLAIAFYNQFEKPYQTWEDGKFKAFNGMEALIHRKDVWNVCYQDYINSEMPQNKNEKEEKVEYCLYRQCLDADMLLSPKSYDHFTKKQRQMIIKKTSENANIVDNSELLMGKASCFVSLLCTLDTADDTETPWVKAKERYDTAND</sequence>
<accession>A0ABR7MUR6</accession>
<organism evidence="1 2">
    <name type="scientific">Jutongia hominis</name>
    <dbReference type="NCBI Taxonomy" id="2763664"/>
    <lineage>
        <taxon>Bacteria</taxon>
        <taxon>Bacillati</taxon>
        <taxon>Bacillota</taxon>
        <taxon>Clostridia</taxon>
        <taxon>Lachnospirales</taxon>
        <taxon>Lachnospiraceae</taxon>
        <taxon>Jutongia</taxon>
    </lineage>
</organism>
<proteinExistence type="predicted"/>
<evidence type="ECO:0000313" key="1">
    <source>
        <dbReference type="EMBL" id="MBC8557547.1"/>
    </source>
</evidence>
<name>A0ABR7MUR6_9FIRM</name>